<dbReference type="PANTHER" id="PTHR43244:SF1">
    <property type="entry name" value="5,10-METHYLENETETRAHYDROMETHANOPTERIN REDUCTASE"/>
    <property type="match status" value="1"/>
</dbReference>
<dbReference type="GO" id="GO:0016705">
    <property type="term" value="F:oxidoreductase activity, acting on paired donors, with incorporation or reduction of molecular oxygen"/>
    <property type="evidence" value="ECO:0007669"/>
    <property type="project" value="InterPro"/>
</dbReference>
<dbReference type="PANTHER" id="PTHR43244">
    <property type="match status" value="1"/>
</dbReference>
<dbReference type="InterPro" id="IPR011251">
    <property type="entry name" value="Luciferase-like_dom"/>
</dbReference>
<dbReference type="InterPro" id="IPR036661">
    <property type="entry name" value="Luciferase-like_sf"/>
</dbReference>
<feature type="domain" description="Luciferase-like" evidence="2">
    <location>
        <begin position="12"/>
        <end position="302"/>
    </location>
</feature>
<dbReference type="RefSeq" id="WP_079244652.1">
    <property type="nucleotide sequence ID" value="NZ_BAAATC010000018.1"/>
</dbReference>
<dbReference type="SUPFAM" id="SSF51679">
    <property type="entry name" value="Bacterial luciferase-like"/>
    <property type="match status" value="1"/>
</dbReference>
<keyword evidence="4" id="KW-1185">Reference proteome</keyword>
<dbReference type="Proteomes" id="UP000220340">
    <property type="component" value="Unassembled WGS sequence"/>
</dbReference>
<dbReference type="AlphaFoldDB" id="A0A1Q4H563"/>
<organism evidence="3 4">
    <name type="scientific">Mycolicibacterium diernhoferi</name>
    <dbReference type="NCBI Taxonomy" id="1801"/>
    <lineage>
        <taxon>Bacteria</taxon>
        <taxon>Bacillati</taxon>
        <taxon>Actinomycetota</taxon>
        <taxon>Actinomycetes</taxon>
        <taxon>Mycobacteriales</taxon>
        <taxon>Mycobacteriaceae</taxon>
        <taxon>Mycolicibacterium</taxon>
    </lineage>
</organism>
<evidence type="ECO:0000256" key="1">
    <source>
        <dbReference type="ARBA" id="ARBA00023002"/>
    </source>
</evidence>
<name>A0A1Q4H563_9MYCO</name>
<evidence type="ECO:0000313" key="4">
    <source>
        <dbReference type="Proteomes" id="UP000220340"/>
    </source>
</evidence>
<dbReference type="Gene3D" id="3.20.20.30">
    <property type="entry name" value="Luciferase-like domain"/>
    <property type="match status" value="1"/>
</dbReference>
<reference evidence="3 4" key="1">
    <citation type="submission" date="2017-10" db="EMBL/GenBank/DDBJ databases">
        <title>The new phylogeny of genus Mycobacterium.</title>
        <authorList>
            <person name="Tortoli E."/>
            <person name="Trovato A."/>
            <person name="Cirillo D.M."/>
        </authorList>
    </citation>
    <scope>NUCLEOTIDE SEQUENCE [LARGE SCALE GENOMIC DNA]</scope>
    <source>
        <strain evidence="3 4">IP141170001</strain>
    </source>
</reference>
<dbReference type="STRING" id="1801.BRW64_25910"/>
<protein>
    <submittedName>
        <fullName evidence="3">LLM class flavin-dependent oxidoreductase</fullName>
    </submittedName>
</protein>
<dbReference type="EMBL" id="PDCR01000031">
    <property type="protein sequence ID" value="PEG52442.1"/>
    <property type="molecule type" value="Genomic_DNA"/>
</dbReference>
<accession>A0A1Q4H563</accession>
<dbReference type="Pfam" id="PF00296">
    <property type="entry name" value="Bac_luciferase"/>
    <property type="match status" value="1"/>
</dbReference>
<dbReference type="InterPro" id="IPR050564">
    <property type="entry name" value="F420-G6PD/mer"/>
</dbReference>
<proteinExistence type="predicted"/>
<evidence type="ECO:0000259" key="2">
    <source>
        <dbReference type="Pfam" id="PF00296"/>
    </source>
</evidence>
<evidence type="ECO:0000313" key="3">
    <source>
        <dbReference type="EMBL" id="PEG52442.1"/>
    </source>
</evidence>
<gene>
    <name evidence="3" type="ORF">CRI78_21355</name>
</gene>
<sequence>MLVGAALQPVYAADEFGGIVTAMEGWGIDQLWLTDSSMHAKCCYSFATLAALHSRTMTIGTAVTNPITRHPGVSAVAALTQHEISRGRFRYGIGAGDRPLLALGYKPARLAVLEDAITATRRLWAGEEVTWEANGFSLDKAHVRYGAPAQIPLYVSASGPKTLEMAGRVADGVILLAGLHPEGLQYAISHIERGAEKAGRDARPSITVFGYGAIDDDEEIALAAGRTIAAWFPQTAPEYCRLAGLPEDIAQRVKSAYGGGEFQEAADAARLLPDDFVRRMSLCGDKSVVRDHLKTMAELGIDCFAAFPTTDSVESRLRTVQVLAEVAAEIKAE</sequence>
<dbReference type="OrthoDB" id="7816697at2"/>
<dbReference type="CDD" id="cd01097">
    <property type="entry name" value="Tetrahydromethanopterin_reductase"/>
    <property type="match status" value="1"/>
</dbReference>
<keyword evidence="1" id="KW-0560">Oxidoreductase</keyword>
<comment type="caution">
    <text evidence="3">The sequence shown here is derived from an EMBL/GenBank/DDBJ whole genome shotgun (WGS) entry which is preliminary data.</text>
</comment>